<name>A0ABM8XUH7_9BURK</name>
<evidence type="ECO:0008006" key="4">
    <source>
        <dbReference type="Google" id="ProtNLM"/>
    </source>
</evidence>
<dbReference type="Proteomes" id="UP000721236">
    <property type="component" value="Unassembled WGS sequence"/>
</dbReference>
<accession>A0ABM8XUH7</accession>
<dbReference type="RefSeq" id="WP_224044548.1">
    <property type="nucleotide sequence ID" value="NZ_CAJZAH010000010.1"/>
</dbReference>
<keyword evidence="3" id="KW-1185">Reference proteome</keyword>
<dbReference type="EMBL" id="CAJZAH010000010">
    <property type="protein sequence ID" value="CAG9184027.1"/>
    <property type="molecule type" value="Genomic_DNA"/>
</dbReference>
<feature type="signal peptide" evidence="1">
    <location>
        <begin position="1"/>
        <end position="29"/>
    </location>
</feature>
<evidence type="ECO:0000313" key="2">
    <source>
        <dbReference type="EMBL" id="CAG9184027.1"/>
    </source>
</evidence>
<evidence type="ECO:0000313" key="3">
    <source>
        <dbReference type="Proteomes" id="UP000721236"/>
    </source>
</evidence>
<protein>
    <recommendedName>
        <fullName evidence="4">Secreted protein</fullName>
    </recommendedName>
</protein>
<comment type="caution">
    <text evidence="2">The sequence shown here is derived from an EMBL/GenBank/DDBJ whole genome shotgun (WGS) entry which is preliminary data.</text>
</comment>
<sequence length="194" mass="20865">MTMRRACGRWFRAIALSAAWVVAAAPLQASEYGCRVLLCLDNPADNGGPKGVAACVPTIDRLYRDLHLGRPFPRCDEAGSDTYAVQVFDPYDPCPAPLQPAAAGVLVAPGRMEVREGRRRMVATGPARPSMATHGDGALGERACVGQWLGSDAMGDADSPQTVLVYGVVHWQPAQNPRAVDVFVDGRWQQRLHG</sequence>
<keyword evidence="1" id="KW-0732">Signal</keyword>
<feature type="chain" id="PRO_5045632510" description="Secreted protein" evidence="1">
    <location>
        <begin position="30"/>
        <end position="194"/>
    </location>
</feature>
<evidence type="ECO:0000256" key="1">
    <source>
        <dbReference type="SAM" id="SignalP"/>
    </source>
</evidence>
<proteinExistence type="predicted"/>
<gene>
    <name evidence="2" type="ORF">LMG21510_05005</name>
</gene>
<reference evidence="2 3" key="1">
    <citation type="submission" date="2021-08" db="EMBL/GenBank/DDBJ databases">
        <authorList>
            <person name="Peeters C."/>
        </authorList>
    </citation>
    <scope>NUCLEOTIDE SEQUENCE [LARGE SCALE GENOMIC DNA]</scope>
    <source>
        <strain evidence="2 3">LMG 21510</strain>
    </source>
</reference>
<organism evidence="2 3">
    <name type="scientific">Cupriavidus respiraculi</name>
    <dbReference type="NCBI Taxonomy" id="195930"/>
    <lineage>
        <taxon>Bacteria</taxon>
        <taxon>Pseudomonadati</taxon>
        <taxon>Pseudomonadota</taxon>
        <taxon>Betaproteobacteria</taxon>
        <taxon>Burkholderiales</taxon>
        <taxon>Burkholderiaceae</taxon>
        <taxon>Cupriavidus</taxon>
    </lineage>
</organism>